<dbReference type="GO" id="GO:0003700">
    <property type="term" value="F:DNA-binding transcription factor activity"/>
    <property type="evidence" value="ECO:0007669"/>
    <property type="project" value="InterPro"/>
</dbReference>
<dbReference type="SUPFAM" id="SSF46689">
    <property type="entry name" value="Homeodomain-like"/>
    <property type="match status" value="1"/>
</dbReference>
<name>A0A099F772_9RHOB</name>
<evidence type="ECO:0000313" key="8">
    <source>
        <dbReference type="Proteomes" id="UP000029846"/>
    </source>
</evidence>
<dbReference type="Pfam" id="PF12833">
    <property type="entry name" value="HTH_18"/>
    <property type="match status" value="1"/>
</dbReference>
<sequence>MNDRRIIRIENLVTPRRRAFGILLHLYDLERQGLDAADILRESGLPAAVLSDPDLLLDMNAKRAFVLYLLHHPYRRLTPLEAGLAVGAASDITMFAPISNAAKFAANCLEGLLLFLRFPELVWSDCRVAFCETDDEDIIEFVPETHNDELDPFSVGRDMAATLGFITGFYPDAPPLLSVDIRYDADVTRRNLPEKLQVPIRFGAGRNELRMQKGFWSHRPATASEALFRSQEMRIMRHLPVMRREDTMAHLVLRQLQALEPIASLGAVADQLGITERTLSRRLEQEGTTFSDIQNRVMIDKAKVYLRHGGVSVARISELLGYSEPAAFTRAFRRVTGVSPRAWRAADQPGGTDDDGEGTAA</sequence>
<keyword evidence="3" id="KW-0804">Transcription</keyword>
<reference evidence="6 8" key="2">
    <citation type="submission" date="2014-10" db="EMBL/GenBank/DDBJ databases">
        <title>Paracoccus sanguinis sp. nov., isolated from clinical specimens of New York State patients.</title>
        <authorList>
            <person name="Mingle L.A."/>
            <person name="Cole J.A."/>
            <person name="Lapierre P."/>
            <person name="Musser K.A."/>
        </authorList>
    </citation>
    <scope>NUCLEOTIDE SEQUENCE [LARGE SCALE GENOMIC DNA]</scope>
    <source>
        <strain evidence="6 8">JCM 14014</strain>
    </source>
</reference>
<dbReference type="RefSeq" id="WP_036738484.1">
    <property type="nucleotide sequence ID" value="NZ_FOJO01000001.1"/>
</dbReference>
<dbReference type="PANTHER" id="PTHR47894">
    <property type="entry name" value="HTH-TYPE TRANSCRIPTIONAL REGULATOR GADX"/>
    <property type="match status" value="1"/>
</dbReference>
<dbReference type="PANTHER" id="PTHR47894:SF1">
    <property type="entry name" value="HTH-TYPE TRANSCRIPTIONAL REGULATOR VQSM"/>
    <property type="match status" value="1"/>
</dbReference>
<dbReference type="Proteomes" id="UP000182312">
    <property type="component" value="Unassembled WGS sequence"/>
</dbReference>
<evidence type="ECO:0000259" key="5">
    <source>
        <dbReference type="PROSITE" id="PS01124"/>
    </source>
</evidence>
<evidence type="ECO:0000256" key="4">
    <source>
        <dbReference type="SAM" id="MobiDB-lite"/>
    </source>
</evidence>
<reference evidence="6 8" key="1">
    <citation type="submission" date="2014-09" db="EMBL/GenBank/DDBJ databases">
        <authorList>
            <person name="McGinnis J.M."/>
            <person name="Wolfgang W.J."/>
        </authorList>
    </citation>
    <scope>NUCLEOTIDE SEQUENCE [LARGE SCALE GENOMIC DNA]</scope>
    <source>
        <strain evidence="6 8">JCM 14014</strain>
    </source>
</reference>
<dbReference type="GO" id="GO:0000976">
    <property type="term" value="F:transcription cis-regulatory region binding"/>
    <property type="evidence" value="ECO:0007669"/>
    <property type="project" value="TreeGrafter"/>
</dbReference>
<keyword evidence="1" id="KW-0805">Transcription regulation</keyword>
<organism evidence="6 8">
    <name type="scientific">Paracoccus halophilus</name>
    <dbReference type="NCBI Taxonomy" id="376733"/>
    <lineage>
        <taxon>Bacteria</taxon>
        <taxon>Pseudomonadati</taxon>
        <taxon>Pseudomonadota</taxon>
        <taxon>Alphaproteobacteria</taxon>
        <taxon>Rhodobacterales</taxon>
        <taxon>Paracoccaceae</taxon>
        <taxon>Paracoccus</taxon>
    </lineage>
</organism>
<evidence type="ECO:0000256" key="3">
    <source>
        <dbReference type="ARBA" id="ARBA00023163"/>
    </source>
</evidence>
<feature type="region of interest" description="Disordered" evidence="4">
    <location>
        <begin position="342"/>
        <end position="361"/>
    </location>
</feature>
<dbReference type="STRING" id="376733.SAMN04487972_10134"/>
<reference evidence="7 9" key="3">
    <citation type="submission" date="2016-10" db="EMBL/GenBank/DDBJ databases">
        <authorList>
            <person name="de Groot N.N."/>
        </authorList>
    </citation>
    <scope>NUCLEOTIDE SEQUENCE [LARGE SCALE GENOMIC DNA]</scope>
    <source>
        <strain evidence="7 9">CGMCC 1.6117</strain>
    </source>
</reference>
<dbReference type="InterPro" id="IPR009057">
    <property type="entry name" value="Homeodomain-like_sf"/>
</dbReference>
<accession>A0A099F772</accession>
<protein>
    <submittedName>
        <fullName evidence="7">AraC-type DNA-binding protein</fullName>
    </submittedName>
</protein>
<evidence type="ECO:0000256" key="1">
    <source>
        <dbReference type="ARBA" id="ARBA00023015"/>
    </source>
</evidence>
<dbReference type="Pfam" id="PF12625">
    <property type="entry name" value="Arabinose_bd"/>
    <property type="match status" value="1"/>
</dbReference>
<dbReference type="EMBL" id="FOJO01000001">
    <property type="protein sequence ID" value="SFA37882.1"/>
    <property type="molecule type" value="Genomic_DNA"/>
</dbReference>
<evidence type="ECO:0000256" key="2">
    <source>
        <dbReference type="ARBA" id="ARBA00023125"/>
    </source>
</evidence>
<feature type="domain" description="HTH araC/xylS-type" evidence="5">
    <location>
        <begin position="246"/>
        <end position="346"/>
    </location>
</feature>
<dbReference type="PROSITE" id="PS01124">
    <property type="entry name" value="HTH_ARAC_FAMILY_2"/>
    <property type="match status" value="1"/>
</dbReference>
<dbReference type="InterPro" id="IPR018060">
    <property type="entry name" value="HTH_AraC"/>
</dbReference>
<dbReference type="Gene3D" id="1.10.10.60">
    <property type="entry name" value="Homeodomain-like"/>
    <property type="match status" value="1"/>
</dbReference>
<dbReference type="EMBL" id="JRKN01000002">
    <property type="protein sequence ID" value="KGJ06515.1"/>
    <property type="molecule type" value="Genomic_DNA"/>
</dbReference>
<dbReference type="AlphaFoldDB" id="A0A099F772"/>
<feature type="compositionally biased region" description="Acidic residues" evidence="4">
    <location>
        <begin position="352"/>
        <end position="361"/>
    </location>
</feature>
<dbReference type="Proteomes" id="UP000029846">
    <property type="component" value="Unassembled WGS sequence"/>
</dbReference>
<gene>
    <name evidence="6" type="ORF">IT41_02420</name>
    <name evidence="7" type="ORF">SAMN04487972_10134</name>
</gene>
<proteinExistence type="predicted"/>
<keyword evidence="2 7" id="KW-0238">DNA-binding</keyword>
<keyword evidence="8" id="KW-1185">Reference proteome</keyword>
<evidence type="ECO:0000313" key="7">
    <source>
        <dbReference type="EMBL" id="SFA37882.1"/>
    </source>
</evidence>
<evidence type="ECO:0000313" key="9">
    <source>
        <dbReference type="Proteomes" id="UP000182312"/>
    </source>
</evidence>
<dbReference type="GO" id="GO:0005829">
    <property type="term" value="C:cytosol"/>
    <property type="evidence" value="ECO:0007669"/>
    <property type="project" value="TreeGrafter"/>
</dbReference>
<dbReference type="InterPro" id="IPR032687">
    <property type="entry name" value="AraC-type_N"/>
</dbReference>
<dbReference type="SMART" id="SM00342">
    <property type="entry name" value="HTH_ARAC"/>
    <property type="match status" value="1"/>
</dbReference>
<evidence type="ECO:0000313" key="6">
    <source>
        <dbReference type="EMBL" id="KGJ06515.1"/>
    </source>
</evidence>
<dbReference type="eggNOG" id="COG2207">
    <property type="taxonomic scope" value="Bacteria"/>
</dbReference>